<dbReference type="Proteomes" id="UP000229839">
    <property type="component" value="Unassembled WGS sequence"/>
</dbReference>
<organism evidence="1 2">
    <name type="scientific">Bartonella tribocorum</name>
    <dbReference type="NCBI Taxonomy" id="85701"/>
    <lineage>
        <taxon>Bacteria</taxon>
        <taxon>Pseudomonadati</taxon>
        <taxon>Pseudomonadota</taxon>
        <taxon>Alphaproteobacteria</taxon>
        <taxon>Hyphomicrobiales</taxon>
        <taxon>Bartonellaceae</taxon>
        <taxon>Bartonella</taxon>
    </lineage>
</organism>
<name>A0A2N9Y8S0_9HYPH</name>
<protein>
    <submittedName>
        <fullName evidence="1">Uncharacterized protein</fullName>
    </submittedName>
</protein>
<dbReference type="EMBL" id="NJGE01000025">
    <property type="protein sequence ID" value="PIT68103.1"/>
    <property type="molecule type" value="Genomic_DNA"/>
</dbReference>
<dbReference type="AlphaFoldDB" id="A0A2N9Y8S0"/>
<sequence length="61" mass="6833">MLGKIVSRLGAGLKTGDKEDNLEERCWDRERGIEGIVGNGFVGGRSIRFYVACAFMLRVWV</sequence>
<reference evidence="1 2" key="1">
    <citation type="submission" date="2017-06" db="EMBL/GenBank/DDBJ databases">
        <title>Draft genome of Bartonella tribocorum strain L103, isolated from a rodent in Laos.</title>
        <authorList>
            <person name="Hadjadj L."/>
            <person name="Jiyipong T."/>
            <person name="Morand S."/>
            <person name="Diene S.M."/>
            <person name="Rolain J.-M."/>
        </authorList>
    </citation>
    <scope>NUCLEOTIDE SEQUENCE [LARGE SCALE GENOMIC DNA]</scope>
    <source>
        <strain evidence="1 2">L103</strain>
    </source>
</reference>
<accession>A0A2N9Y8S0</accession>
<comment type="caution">
    <text evidence="1">The sequence shown here is derived from an EMBL/GenBank/DDBJ whole genome shotgun (WGS) entry which is preliminary data.</text>
</comment>
<evidence type="ECO:0000313" key="2">
    <source>
        <dbReference type="Proteomes" id="UP000229839"/>
    </source>
</evidence>
<evidence type="ECO:0000313" key="1">
    <source>
        <dbReference type="EMBL" id="PIT68103.1"/>
    </source>
</evidence>
<proteinExistence type="predicted"/>
<gene>
    <name evidence="1" type="ORF">CER18_08365</name>
</gene>